<name>A0A733UJV1_SALNE</name>
<feature type="region of interest" description="Disordered" evidence="1">
    <location>
        <begin position="1"/>
        <end position="29"/>
    </location>
</feature>
<reference evidence="2" key="1">
    <citation type="journal article" date="2018" name="Genome Biol.">
        <title>SKESA: strategic k-mer extension for scrupulous assemblies.</title>
        <authorList>
            <person name="Souvorov A."/>
            <person name="Agarwala R."/>
            <person name="Lipman D.J."/>
        </authorList>
    </citation>
    <scope>NUCLEOTIDE SEQUENCE</scope>
    <source>
        <strain evidence="2">12-3895</strain>
    </source>
</reference>
<proteinExistence type="predicted"/>
<organism evidence="2">
    <name type="scientific">Salmonella newport</name>
    <dbReference type="NCBI Taxonomy" id="108619"/>
    <lineage>
        <taxon>Bacteria</taxon>
        <taxon>Pseudomonadati</taxon>
        <taxon>Pseudomonadota</taxon>
        <taxon>Gammaproteobacteria</taxon>
        <taxon>Enterobacterales</taxon>
        <taxon>Enterobacteriaceae</taxon>
        <taxon>Salmonella</taxon>
    </lineage>
</organism>
<dbReference type="EMBL" id="DAASLK010000122">
    <property type="protein sequence ID" value="HAE6012192.1"/>
    <property type="molecule type" value="Genomic_DNA"/>
</dbReference>
<evidence type="ECO:0000313" key="2">
    <source>
        <dbReference type="EMBL" id="HAE6012192.1"/>
    </source>
</evidence>
<comment type="caution">
    <text evidence="2">The sequence shown here is derived from an EMBL/GenBank/DDBJ whole genome shotgun (WGS) entry which is preliminary data.</text>
</comment>
<gene>
    <name evidence="2" type="ORF">G4I65_004619</name>
</gene>
<sequence length="47" mass="5134">MVASETIYGVHENQSVKRSGQAGGAAHADENCYENPLNFKLKKGRQV</sequence>
<reference evidence="2" key="2">
    <citation type="submission" date="2018-07" db="EMBL/GenBank/DDBJ databases">
        <authorList>
            <consortium name="NCBI Pathogen Detection Project"/>
        </authorList>
    </citation>
    <scope>NUCLEOTIDE SEQUENCE</scope>
    <source>
        <strain evidence="2">12-3895</strain>
    </source>
</reference>
<accession>A0A733UJV1</accession>
<evidence type="ECO:0000256" key="1">
    <source>
        <dbReference type="SAM" id="MobiDB-lite"/>
    </source>
</evidence>
<protein>
    <submittedName>
        <fullName evidence="2">Uncharacterized protein</fullName>
    </submittedName>
</protein>
<dbReference type="AlphaFoldDB" id="A0A733UJV1"/>